<name>A0A8C9AXZ3_PHOSS</name>
<dbReference type="SUPFAM" id="SSF47473">
    <property type="entry name" value="EF-hand"/>
    <property type="match status" value="1"/>
</dbReference>
<dbReference type="Ensembl" id="ENSPSNT00000003007.1">
    <property type="protein sequence ID" value="ENSPSNP00000002607.1"/>
    <property type="gene ID" value="ENSPSNG00000001994.1"/>
</dbReference>
<feature type="domain" description="EF-hand" evidence="1">
    <location>
        <begin position="62"/>
        <end position="97"/>
    </location>
</feature>
<dbReference type="GO" id="GO:0005509">
    <property type="term" value="F:calcium ion binding"/>
    <property type="evidence" value="ECO:0007669"/>
    <property type="project" value="InterPro"/>
</dbReference>
<dbReference type="FunFam" id="1.10.238.10:FF:000098">
    <property type="entry name" value="calcium-binding mitochondrial carrier protein SCaMC-2 isoform X1"/>
    <property type="match status" value="1"/>
</dbReference>
<dbReference type="GeneTree" id="ENSGT01030000236483"/>
<reference evidence="2" key="1">
    <citation type="submission" date="2019-08" db="EMBL/GenBank/DDBJ databases">
        <title>Phocoena sinus (Vaquita) genome, mPhoSin1, primary haplotype.</title>
        <authorList>
            <person name="Morin P."/>
            <person name="Mountcastle J."/>
            <person name="Fungtammasan C."/>
            <person name="Rhie A."/>
            <person name="Rojas-Bracho L."/>
            <person name="Smith C.R."/>
            <person name="Taylor B.L."/>
            <person name="Gulland F.M.D."/>
            <person name="Musser W."/>
            <person name="Houck M."/>
            <person name="Haase B."/>
            <person name="Paez S."/>
            <person name="Howe K."/>
            <person name="Torrance J."/>
            <person name="Formenti G."/>
            <person name="Phillippy A."/>
            <person name="Ryder O."/>
            <person name="Jarvis E.D."/>
            <person name="Fedrigo O."/>
        </authorList>
    </citation>
    <scope>NUCLEOTIDE SEQUENCE [LARGE SCALE GENOMIC DNA]</scope>
</reference>
<reference evidence="2" key="2">
    <citation type="submission" date="2025-08" db="UniProtKB">
        <authorList>
            <consortium name="Ensembl"/>
        </authorList>
    </citation>
    <scope>IDENTIFICATION</scope>
</reference>
<organism evidence="2 3">
    <name type="scientific">Phocoena sinus</name>
    <name type="common">Vaquita</name>
    <dbReference type="NCBI Taxonomy" id="42100"/>
    <lineage>
        <taxon>Eukaryota</taxon>
        <taxon>Metazoa</taxon>
        <taxon>Chordata</taxon>
        <taxon>Craniata</taxon>
        <taxon>Vertebrata</taxon>
        <taxon>Euteleostomi</taxon>
        <taxon>Mammalia</taxon>
        <taxon>Eutheria</taxon>
        <taxon>Laurasiatheria</taxon>
        <taxon>Artiodactyla</taxon>
        <taxon>Whippomorpha</taxon>
        <taxon>Cetacea</taxon>
        <taxon>Odontoceti</taxon>
        <taxon>Phocoenidae</taxon>
        <taxon>Phocoena</taxon>
    </lineage>
</organism>
<reference evidence="2" key="3">
    <citation type="submission" date="2025-09" db="UniProtKB">
        <authorList>
            <consortium name="Ensembl"/>
        </authorList>
    </citation>
    <scope>IDENTIFICATION</scope>
</reference>
<evidence type="ECO:0000313" key="2">
    <source>
        <dbReference type="Ensembl" id="ENSPSNP00000002607.1"/>
    </source>
</evidence>
<keyword evidence="3" id="KW-1185">Reference proteome</keyword>
<evidence type="ECO:0000259" key="1">
    <source>
        <dbReference type="PROSITE" id="PS50222"/>
    </source>
</evidence>
<accession>A0A8C9AXZ3</accession>
<dbReference type="Proteomes" id="UP000694554">
    <property type="component" value="Chromosome 4"/>
</dbReference>
<sequence length="141" mass="16348">MLARKGKHFARFCANWNCTDIHSIPTGKEWMRHLFQTLEVNREGRLCVNDLAMGFRLLGRHRTEGEIRKIVQAGDKDLDGQLDFEEFAHYFQDHEKKLRLVFKSLDKKNDGRIDAGQITLAGQRHQCPQNCPRVGHQVHGL</sequence>
<dbReference type="Pfam" id="PF13499">
    <property type="entry name" value="EF-hand_7"/>
    <property type="match status" value="1"/>
</dbReference>
<protein>
    <recommendedName>
        <fullName evidence="1">EF-hand domain-containing protein</fullName>
    </recommendedName>
</protein>
<evidence type="ECO:0000313" key="3">
    <source>
        <dbReference type="Proteomes" id="UP000694554"/>
    </source>
</evidence>
<dbReference type="PROSITE" id="PS50222">
    <property type="entry name" value="EF_HAND_2"/>
    <property type="match status" value="1"/>
</dbReference>
<dbReference type="InterPro" id="IPR011992">
    <property type="entry name" value="EF-hand-dom_pair"/>
</dbReference>
<dbReference type="Gene3D" id="1.10.238.10">
    <property type="entry name" value="EF-hand"/>
    <property type="match status" value="1"/>
</dbReference>
<proteinExistence type="predicted"/>
<dbReference type="AlphaFoldDB" id="A0A8C9AXZ3"/>
<dbReference type="InterPro" id="IPR002048">
    <property type="entry name" value="EF_hand_dom"/>
</dbReference>
<dbReference type="Pfam" id="PF13202">
    <property type="entry name" value="EF-hand_5"/>
    <property type="match status" value="1"/>
</dbReference>